<reference evidence="1 2" key="1">
    <citation type="submission" date="2019-07" db="EMBL/GenBank/DDBJ databases">
        <title>Genomic Encyclopedia of Archaeal and Bacterial Type Strains, Phase II (KMG-II): from individual species to whole genera.</title>
        <authorList>
            <person name="Goeker M."/>
        </authorList>
    </citation>
    <scope>NUCLEOTIDE SEQUENCE [LARGE SCALE GENOMIC DNA]</scope>
    <source>
        <strain evidence="1 2">DSM 21935</strain>
    </source>
</reference>
<evidence type="ECO:0000313" key="1">
    <source>
        <dbReference type="EMBL" id="TYP95423.1"/>
    </source>
</evidence>
<evidence type="ECO:0008006" key="3">
    <source>
        <dbReference type="Google" id="ProtNLM"/>
    </source>
</evidence>
<sequence length="80" mass="9051">MPTDEKGNQFVEVSNVRVTYVSKKSRKGIKDWSKGDVLRIQAYRGNGNALHQGPELDLKEPDTILELIEALSRLIRGKEN</sequence>
<protein>
    <recommendedName>
        <fullName evidence="3">Transcriptional coactivator p15 (PC4) C-terminal domain-containing protein</fullName>
    </recommendedName>
</protein>
<dbReference type="RefSeq" id="WP_148898092.1">
    <property type="nucleotide sequence ID" value="NZ_VNHY01000001.1"/>
</dbReference>
<name>A0A5D3YQZ3_9BACT</name>
<accession>A0A5D3YQZ3</accession>
<keyword evidence="2" id="KW-1185">Reference proteome</keyword>
<dbReference type="Proteomes" id="UP000324595">
    <property type="component" value="Unassembled WGS sequence"/>
</dbReference>
<organism evidence="1 2">
    <name type="scientific">Fodinibius salinus</name>
    <dbReference type="NCBI Taxonomy" id="860790"/>
    <lineage>
        <taxon>Bacteria</taxon>
        <taxon>Pseudomonadati</taxon>
        <taxon>Balneolota</taxon>
        <taxon>Balneolia</taxon>
        <taxon>Balneolales</taxon>
        <taxon>Balneolaceae</taxon>
        <taxon>Fodinibius</taxon>
    </lineage>
</organism>
<dbReference type="OrthoDB" id="9934290at2"/>
<dbReference type="AlphaFoldDB" id="A0A5D3YQZ3"/>
<dbReference type="EMBL" id="VNHY01000001">
    <property type="protein sequence ID" value="TYP95423.1"/>
    <property type="molecule type" value="Genomic_DNA"/>
</dbReference>
<gene>
    <name evidence="1" type="ORF">LX73_0726</name>
</gene>
<comment type="caution">
    <text evidence="1">The sequence shown here is derived from an EMBL/GenBank/DDBJ whole genome shotgun (WGS) entry which is preliminary data.</text>
</comment>
<evidence type="ECO:0000313" key="2">
    <source>
        <dbReference type="Proteomes" id="UP000324595"/>
    </source>
</evidence>
<proteinExistence type="predicted"/>